<comment type="catalytic activity">
    <reaction evidence="7">
        <text>a UDP-3-O-[(3R)-3-hydroxyacyl]-alpha-D-glucosamine + a (3R)-hydroxyacyl-[ACP] = a UDP-2-N,3-O-bis[(3R)-3-hydroxyacyl]-alpha-D-glucosamine + holo-[ACP] + H(+)</text>
        <dbReference type="Rhea" id="RHEA:53836"/>
        <dbReference type="Rhea" id="RHEA-COMP:9685"/>
        <dbReference type="Rhea" id="RHEA-COMP:9945"/>
        <dbReference type="ChEBI" id="CHEBI:15378"/>
        <dbReference type="ChEBI" id="CHEBI:64479"/>
        <dbReference type="ChEBI" id="CHEBI:78827"/>
        <dbReference type="ChEBI" id="CHEBI:137740"/>
        <dbReference type="ChEBI" id="CHEBI:137748"/>
        <dbReference type="EC" id="2.3.1.191"/>
    </reaction>
</comment>
<evidence type="ECO:0000256" key="2">
    <source>
        <dbReference type="ARBA" id="ARBA00022556"/>
    </source>
</evidence>
<dbReference type="GO" id="GO:0016020">
    <property type="term" value="C:membrane"/>
    <property type="evidence" value="ECO:0007669"/>
    <property type="project" value="GOC"/>
</dbReference>
<sequence length="345" mass="36359">MKVTLEAVARAIDGTVVGDGSVEITGVAGIREAREGDLTFLANPRYEPYLELTQASAVIVSENHRNIGKPLIQNPNPYLAFLKAVRFFAGDAERPCSGIHPTAVIAPDAVVAEDASIGPHAVIEPGAKIGSRSIVQAGCYVGARARLGDEVLLYPNVTIREACVLGDRVIVHSGTVVGSDGFGFVRDGDVYRKLPQVGIVEIGDDVEIGANVTIDRATTGTTRIGAGSKIDNLVQIAHNVQIGKSCIIVAQVGISGSTVLGDHVVLAGQVGVVGHIEIGDGASVGAQSGVSKSVKPGERMFGYPAMPLRQAKRIEASIRNLPELIQTVRRLKRRLDELEGSKEPR</sequence>
<comment type="pathway">
    <text evidence="7">Bacterial outer membrane biogenesis; LPS lipid A biosynthesis.</text>
</comment>
<accession>A0A538SDG5</accession>
<dbReference type="PROSITE" id="PS00101">
    <property type="entry name" value="HEXAPEP_TRANSFERASES"/>
    <property type="match status" value="2"/>
</dbReference>
<keyword evidence="6 7" id="KW-0012">Acyltransferase</keyword>
<reference evidence="9 10" key="1">
    <citation type="journal article" date="2019" name="Nat. Microbiol.">
        <title>Mediterranean grassland soil C-N compound turnover is dependent on rainfall and depth, and is mediated by genomically divergent microorganisms.</title>
        <authorList>
            <person name="Diamond S."/>
            <person name="Andeer P.F."/>
            <person name="Li Z."/>
            <person name="Crits-Christoph A."/>
            <person name="Burstein D."/>
            <person name="Anantharaman K."/>
            <person name="Lane K.R."/>
            <person name="Thomas B.C."/>
            <person name="Pan C."/>
            <person name="Northen T.R."/>
            <person name="Banfield J.F."/>
        </authorList>
    </citation>
    <scope>NUCLEOTIDE SEQUENCE [LARGE SCALE GENOMIC DNA]</scope>
    <source>
        <strain evidence="9">WS_1</strain>
    </source>
</reference>
<protein>
    <recommendedName>
        <fullName evidence="7">UDP-3-O-acylglucosamine N-acyltransferase</fullName>
        <ecNumber evidence="7">2.3.1.191</ecNumber>
    </recommendedName>
</protein>
<evidence type="ECO:0000259" key="8">
    <source>
        <dbReference type="Pfam" id="PF04613"/>
    </source>
</evidence>
<dbReference type="CDD" id="cd03352">
    <property type="entry name" value="LbH_LpxD"/>
    <property type="match status" value="1"/>
</dbReference>
<evidence type="ECO:0000256" key="7">
    <source>
        <dbReference type="HAMAP-Rule" id="MF_00523"/>
    </source>
</evidence>
<evidence type="ECO:0000256" key="3">
    <source>
        <dbReference type="ARBA" id="ARBA00022679"/>
    </source>
</evidence>
<evidence type="ECO:0000256" key="1">
    <source>
        <dbReference type="ARBA" id="ARBA00022516"/>
    </source>
</evidence>
<dbReference type="UniPathway" id="UPA00973"/>
<dbReference type="PANTHER" id="PTHR43378:SF2">
    <property type="entry name" value="UDP-3-O-ACYLGLUCOSAMINE N-ACYLTRANSFERASE 1, MITOCHONDRIAL-RELATED"/>
    <property type="match status" value="1"/>
</dbReference>
<dbReference type="AlphaFoldDB" id="A0A538SDG5"/>
<keyword evidence="5 7" id="KW-0443">Lipid metabolism</keyword>
<gene>
    <name evidence="7 9" type="primary">lpxD</name>
    <name evidence="9" type="ORF">E6K71_04915</name>
</gene>
<comment type="caution">
    <text evidence="9">The sequence shown here is derived from an EMBL/GenBank/DDBJ whole genome shotgun (WGS) entry which is preliminary data.</text>
</comment>
<dbReference type="SUPFAM" id="SSF51161">
    <property type="entry name" value="Trimeric LpxA-like enzymes"/>
    <property type="match status" value="1"/>
</dbReference>
<dbReference type="NCBIfam" id="NF002060">
    <property type="entry name" value="PRK00892.1"/>
    <property type="match status" value="1"/>
</dbReference>
<dbReference type="EC" id="2.3.1.191" evidence="7"/>
<dbReference type="Pfam" id="PF00132">
    <property type="entry name" value="Hexapep"/>
    <property type="match status" value="3"/>
</dbReference>
<dbReference type="Proteomes" id="UP000316292">
    <property type="component" value="Unassembled WGS sequence"/>
</dbReference>
<keyword evidence="4 7" id="KW-0677">Repeat</keyword>
<evidence type="ECO:0000256" key="6">
    <source>
        <dbReference type="ARBA" id="ARBA00023315"/>
    </source>
</evidence>
<dbReference type="Gene3D" id="3.40.1390.10">
    <property type="entry name" value="MurE/MurF, N-terminal domain"/>
    <property type="match status" value="1"/>
</dbReference>
<dbReference type="GO" id="GO:0103118">
    <property type="term" value="F:UDP-3-O-[(3R)-3-hydroxyacyl]-glucosamine N-acyltransferase activity"/>
    <property type="evidence" value="ECO:0007669"/>
    <property type="project" value="UniProtKB-EC"/>
</dbReference>
<dbReference type="InterPro" id="IPR011004">
    <property type="entry name" value="Trimer_LpxA-like_sf"/>
</dbReference>
<organism evidence="9 10">
    <name type="scientific">Eiseniibacteriota bacterium</name>
    <dbReference type="NCBI Taxonomy" id="2212470"/>
    <lineage>
        <taxon>Bacteria</taxon>
        <taxon>Candidatus Eiseniibacteriota</taxon>
    </lineage>
</organism>
<feature type="domain" description="UDP-3-O-[3-hydroxymyristoyl] glucosamine N-acyltransferase non-repeat region" evidence="8">
    <location>
        <begin position="22"/>
        <end position="86"/>
    </location>
</feature>
<feature type="active site" description="Proton acceptor" evidence="7">
    <location>
        <position position="238"/>
    </location>
</feature>
<keyword evidence="1 7" id="KW-0444">Lipid biosynthesis</keyword>
<dbReference type="InterPro" id="IPR001451">
    <property type="entry name" value="Hexapep"/>
</dbReference>
<dbReference type="EMBL" id="VBOR01000057">
    <property type="protein sequence ID" value="TMQ49409.1"/>
    <property type="molecule type" value="Genomic_DNA"/>
</dbReference>
<evidence type="ECO:0000256" key="4">
    <source>
        <dbReference type="ARBA" id="ARBA00022737"/>
    </source>
</evidence>
<dbReference type="InterPro" id="IPR007691">
    <property type="entry name" value="LpxD"/>
</dbReference>
<dbReference type="GO" id="GO:0009245">
    <property type="term" value="P:lipid A biosynthetic process"/>
    <property type="evidence" value="ECO:0007669"/>
    <property type="project" value="UniProtKB-UniRule"/>
</dbReference>
<dbReference type="Pfam" id="PF04613">
    <property type="entry name" value="LpxD"/>
    <property type="match status" value="1"/>
</dbReference>
<dbReference type="PANTHER" id="PTHR43378">
    <property type="entry name" value="UDP-3-O-ACYLGLUCOSAMINE N-ACYLTRANSFERASE"/>
    <property type="match status" value="1"/>
</dbReference>
<dbReference type="InterPro" id="IPR020573">
    <property type="entry name" value="UDP_GlcNAc_AcTrfase_non-rep"/>
</dbReference>
<keyword evidence="3 7" id="KW-0808">Transferase</keyword>
<evidence type="ECO:0000313" key="10">
    <source>
        <dbReference type="Proteomes" id="UP000316292"/>
    </source>
</evidence>
<dbReference type="InterPro" id="IPR018357">
    <property type="entry name" value="Hexapep_transf_CS"/>
</dbReference>
<dbReference type="HAMAP" id="MF_00523">
    <property type="entry name" value="LpxD"/>
    <property type="match status" value="1"/>
</dbReference>
<comment type="subunit">
    <text evidence="7">Homotrimer.</text>
</comment>
<dbReference type="Gene3D" id="2.160.10.10">
    <property type="entry name" value="Hexapeptide repeat proteins"/>
    <property type="match status" value="1"/>
</dbReference>
<keyword evidence="2 7" id="KW-0441">Lipid A biosynthesis</keyword>
<evidence type="ECO:0000256" key="5">
    <source>
        <dbReference type="ARBA" id="ARBA00023098"/>
    </source>
</evidence>
<dbReference type="GO" id="GO:0016410">
    <property type="term" value="F:N-acyltransferase activity"/>
    <property type="evidence" value="ECO:0007669"/>
    <property type="project" value="InterPro"/>
</dbReference>
<comment type="function">
    <text evidence="7">Catalyzes the N-acylation of UDP-3-O-acylglucosamine using 3-hydroxyacyl-ACP as the acyl donor. Is involved in the biosynthesis of lipid A, a phosphorylated glycolipid that anchors the lipopolysaccharide to the outer membrane of the cell.</text>
</comment>
<proteinExistence type="inferred from homology"/>
<name>A0A538SDG5_UNCEI</name>
<comment type="similarity">
    <text evidence="7">Belongs to the transferase hexapeptide repeat family. LpxD subfamily.</text>
</comment>
<dbReference type="NCBIfam" id="TIGR01853">
    <property type="entry name" value="lipid_A_lpxD"/>
    <property type="match status" value="1"/>
</dbReference>
<evidence type="ECO:0000313" key="9">
    <source>
        <dbReference type="EMBL" id="TMQ49409.1"/>
    </source>
</evidence>